<dbReference type="GO" id="GO:0032259">
    <property type="term" value="P:methylation"/>
    <property type="evidence" value="ECO:0007669"/>
    <property type="project" value="UniProtKB-KW"/>
</dbReference>
<dbReference type="STRING" id="1941349.STSP1_00568"/>
<proteinExistence type="predicted"/>
<sequence length="342" mass="39307">MNKRDVVKTVLEGKTPPYVPWSYKFTQEANELLVEHFGTEDIDKAADNHIVRLGSDIGFFKELGGGIYQDVFGVKWDRSVDKDIGVVCGQVLKEPSLSGYEFPDPLDKRFFENIENLISKYSDCFRLFEIGFSLYERAWTLRGMENLMMDFLDHPDFVHQLFTKITDYNIAQLEKAAEYDIDAVYFGDDWGQQQGLQMGPKFWREFILPHLKRMYRAAREKGKYVFIHSCGDVDELFDDLIDAGVNCFNPFQPEVMDIFELLERYRGRLTFFGGLSMQKTLPCGTAEDVVIESQRLLKAGAKGGYIFSPSHAVEGDTCLENMLAFIDEAKNQDGFNNEKLKK</sequence>
<evidence type="ECO:0000313" key="3">
    <source>
        <dbReference type="Proteomes" id="UP000193334"/>
    </source>
</evidence>
<dbReference type="Proteomes" id="UP000193334">
    <property type="component" value="Chromosome"/>
</dbReference>
<dbReference type="KEGG" id="pbp:STSP1_00568"/>
<evidence type="ECO:0000259" key="1">
    <source>
        <dbReference type="Pfam" id="PF01208"/>
    </source>
</evidence>
<dbReference type="GO" id="GO:0006779">
    <property type="term" value="P:porphyrin-containing compound biosynthetic process"/>
    <property type="evidence" value="ECO:0007669"/>
    <property type="project" value="InterPro"/>
</dbReference>
<dbReference type="RefSeq" id="WP_085756646.1">
    <property type="nucleotide sequence ID" value="NZ_CP021023.1"/>
</dbReference>
<dbReference type="EMBL" id="CP021023">
    <property type="protein sequence ID" value="ARN56195.1"/>
    <property type="molecule type" value="Genomic_DNA"/>
</dbReference>
<evidence type="ECO:0000313" key="2">
    <source>
        <dbReference type="EMBL" id="ARN56195.1"/>
    </source>
</evidence>
<dbReference type="Gene3D" id="3.20.20.210">
    <property type="match status" value="1"/>
</dbReference>
<dbReference type="SUPFAM" id="SSF51726">
    <property type="entry name" value="UROD/MetE-like"/>
    <property type="match status" value="1"/>
</dbReference>
<dbReference type="GO" id="GO:0008168">
    <property type="term" value="F:methyltransferase activity"/>
    <property type="evidence" value="ECO:0007669"/>
    <property type="project" value="UniProtKB-KW"/>
</dbReference>
<dbReference type="PANTHER" id="PTHR47099">
    <property type="entry name" value="METHYLCOBAMIDE:COM METHYLTRANSFERASE MTBA"/>
    <property type="match status" value="1"/>
</dbReference>
<keyword evidence="2" id="KW-0489">Methyltransferase</keyword>
<dbReference type="AlphaFoldDB" id="A0A1W6LKB0"/>
<name>A0A1W6LKB0_9BACT</name>
<dbReference type="InterPro" id="IPR052024">
    <property type="entry name" value="Methanogen_methyltrans"/>
</dbReference>
<dbReference type="InterPro" id="IPR000257">
    <property type="entry name" value="Uroporphyrinogen_deCOase"/>
</dbReference>
<dbReference type="Pfam" id="PF01208">
    <property type="entry name" value="URO-D"/>
    <property type="match status" value="1"/>
</dbReference>
<keyword evidence="2" id="KW-0808">Transferase</keyword>
<accession>A0A1W6LKB0</accession>
<dbReference type="InterPro" id="IPR038071">
    <property type="entry name" value="UROD/MetE-like_sf"/>
</dbReference>
<feature type="domain" description="Uroporphyrinogen decarboxylase (URO-D)" evidence="1">
    <location>
        <begin position="142"/>
        <end position="331"/>
    </location>
</feature>
<protein>
    <submittedName>
        <fullName evidence="2">Methylcobalamin:coenzyme M methyltransferase</fullName>
    </submittedName>
</protein>
<gene>
    <name evidence="2" type="ORF">STSP1_00568</name>
</gene>
<dbReference type="PANTHER" id="PTHR47099:SF1">
    <property type="entry name" value="METHYLCOBAMIDE:COM METHYLTRANSFERASE MTBA"/>
    <property type="match status" value="1"/>
</dbReference>
<reference evidence="3" key="1">
    <citation type="submission" date="2017-04" db="EMBL/GenBank/DDBJ databases">
        <title>Comparative genomics and description of representatives of a novel lineage of planctomycetes thriving in anoxic sediments.</title>
        <authorList>
            <person name="Spring S."/>
            <person name="Bunk B."/>
            <person name="Sproer C."/>
        </authorList>
    </citation>
    <scope>NUCLEOTIDE SEQUENCE [LARGE SCALE GENOMIC DNA]</scope>
    <source>
        <strain evidence="3">ST-PulAB-D4</strain>
    </source>
</reference>
<organism evidence="2 3">
    <name type="scientific">Sedimentisphaera salicampi</name>
    <dbReference type="NCBI Taxonomy" id="1941349"/>
    <lineage>
        <taxon>Bacteria</taxon>
        <taxon>Pseudomonadati</taxon>
        <taxon>Planctomycetota</taxon>
        <taxon>Phycisphaerae</taxon>
        <taxon>Sedimentisphaerales</taxon>
        <taxon>Sedimentisphaeraceae</taxon>
        <taxon>Sedimentisphaera</taxon>
    </lineage>
</organism>
<dbReference type="GO" id="GO:0004853">
    <property type="term" value="F:uroporphyrinogen decarboxylase activity"/>
    <property type="evidence" value="ECO:0007669"/>
    <property type="project" value="InterPro"/>
</dbReference>
<keyword evidence="3" id="KW-1185">Reference proteome</keyword>